<reference evidence="1" key="1">
    <citation type="journal article" date="2023" name="PhytoFront">
        <title>Draft Genome Resources of Seven Strains of Tilletia horrida, Causal Agent of Kernel Smut of Rice.</title>
        <authorList>
            <person name="Khanal S."/>
            <person name="Antony Babu S."/>
            <person name="Zhou X.G."/>
        </authorList>
    </citation>
    <scope>NUCLEOTIDE SEQUENCE</scope>
    <source>
        <strain evidence="1">TX3</strain>
    </source>
</reference>
<protein>
    <submittedName>
        <fullName evidence="1">Uncharacterized protein</fullName>
    </submittedName>
</protein>
<keyword evidence="2" id="KW-1185">Reference proteome</keyword>
<evidence type="ECO:0000313" key="1">
    <source>
        <dbReference type="EMBL" id="KAK0526378.1"/>
    </source>
</evidence>
<organism evidence="1 2">
    <name type="scientific">Tilletia horrida</name>
    <dbReference type="NCBI Taxonomy" id="155126"/>
    <lineage>
        <taxon>Eukaryota</taxon>
        <taxon>Fungi</taxon>
        <taxon>Dikarya</taxon>
        <taxon>Basidiomycota</taxon>
        <taxon>Ustilaginomycotina</taxon>
        <taxon>Exobasidiomycetes</taxon>
        <taxon>Tilletiales</taxon>
        <taxon>Tilletiaceae</taxon>
        <taxon>Tilletia</taxon>
    </lineage>
</organism>
<evidence type="ECO:0000313" key="2">
    <source>
        <dbReference type="Proteomes" id="UP001176521"/>
    </source>
</evidence>
<dbReference type="AlphaFoldDB" id="A0AAN6GAR5"/>
<comment type="caution">
    <text evidence="1">The sequence shown here is derived from an EMBL/GenBank/DDBJ whole genome shotgun (WGS) entry which is preliminary data.</text>
</comment>
<sequence>MRVKEWKKQIQDLEDEIKAKVAAPRASSGVLASSLGVFAPVAPETTMEESINPQSGIRTLQEGFVLPSTTFSWSDLPPHEVINALVGERNLSKSQALAFTIAARHFFEQLAGKDHASLQLEFGRS</sequence>
<dbReference type="Proteomes" id="UP001176521">
    <property type="component" value="Unassembled WGS sequence"/>
</dbReference>
<gene>
    <name evidence="1" type="ORF">OC842_005208</name>
</gene>
<proteinExistence type="predicted"/>
<accession>A0AAN6GAR5</accession>
<dbReference type="EMBL" id="JAPDMQ010000357">
    <property type="protein sequence ID" value="KAK0526378.1"/>
    <property type="molecule type" value="Genomic_DNA"/>
</dbReference>
<name>A0AAN6GAR5_9BASI</name>